<dbReference type="Proteomes" id="UP000270261">
    <property type="component" value="Unassembled WGS sequence"/>
</dbReference>
<evidence type="ECO:0000313" key="10">
    <source>
        <dbReference type="EMBL" id="RRN43641.1"/>
    </source>
</evidence>
<evidence type="ECO:0000313" key="11">
    <source>
        <dbReference type="Proteomes" id="UP000270261"/>
    </source>
</evidence>
<protein>
    <submittedName>
        <fullName evidence="10">DNA-binding response regulator</fullName>
    </submittedName>
</protein>
<evidence type="ECO:0000256" key="5">
    <source>
        <dbReference type="ARBA" id="ARBA00023163"/>
    </source>
</evidence>
<dbReference type="GO" id="GO:0032993">
    <property type="term" value="C:protein-DNA complex"/>
    <property type="evidence" value="ECO:0007669"/>
    <property type="project" value="TreeGrafter"/>
</dbReference>
<name>A0A3R8N9Q4_9BURK</name>
<keyword evidence="2" id="KW-0902">Two-component regulatory system</keyword>
<feature type="domain" description="Response regulatory" evidence="8">
    <location>
        <begin position="2"/>
        <end position="116"/>
    </location>
</feature>
<keyword evidence="1 6" id="KW-0597">Phosphoprotein</keyword>
<dbReference type="OrthoDB" id="9802426at2"/>
<dbReference type="SMART" id="SM00862">
    <property type="entry name" value="Trans_reg_C"/>
    <property type="match status" value="1"/>
</dbReference>
<dbReference type="AlphaFoldDB" id="A0A3R8N9Q4"/>
<evidence type="ECO:0000256" key="2">
    <source>
        <dbReference type="ARBA" id="ARBA00023012"/>
    </source>
</evidence>
<dbReference type="Gene3D" id="3.40.50.2300">
    <property type="match status" value="1"/>
</dbReference>
<feature type="modified residue" description="4-aspartylphosphate" evidence="6">
    <location>
        <position position="51"/>
    </location>
</feature>
<dbReference type="FunFam" id="3.40.50.2300:FF:000002">
    <property type="entry name" value="DNA-binding response regulator PhoP"/>
    <property type="match status" value="1"/>
</dbReference>
<accession>A0A3R8N9Q4</accession>
<dbReference type="InterPro" id="IPR016032">
    <property type="entry name" value="Sig_transdc_resp-reg_C-effctor"/>
</dbReference>
<dbReference type="SMART" id="SM00448">
    <property type="entry name" value="REC"/>
    <property type="match status" value="1"/>
</dbReference>
<dbReference type="SUPFAM" id="SSF46894">
    <property type="entry name" value="C-terminal effector domain of the bipartite response regulators"/>
    <property type="match status" value="1"/>
</dbReference>
<gene>
    <name evidence="10" type="ORF">EHV23_09415</name>
</gene>
<dbReference type="PROSITE" id="PS51755">
    <property type="entry name" value="OMPR_PHOB"/>
    <property type="match status" value="1"/>
</dbReference>
<organism evidence="10 11">
    <name type="scientific">Lautropia dentalis</name>
    <dbReference type="NCBI Taxonomy" id="2490857"/>
    <lineage>
        <taxon>Bacteria</taxon>
        <taxon>Pseudomonadati</taxon>
        <taxon>Pseudomonadota</taxon>
        <taxon>Betaproteobacteria</taxon>
        <taxon>Burkholderiales</taxon>
        <taxon>Burkholderiaceae</taxon>
        <taxon>Lautropia</taxon>
    </lineage>
</organism>
<feature type="DNA-binding region" description="OmpR/PhoB-type" evidence="7">
    <location>
        <begin position="124"/>
        <end position="219"/>
    </location>
</feature>
<evidence type="ECO:0000256" key="6">
    <source>
        <dbReference type="PROSITE-ProRule" id="PRU00169"/>
    </source>
</evidence>
<feature type="domain" description="OmpR/PhoB-type" evidence="9">
    <location>
        <begin position="124"/>
        <end position="219"/>
    </location>
</feature>
<dbReference type="PANTHER" id="PTHR48111">
    <property type="entry name" value="REGULATOR OF RPOS"/>
    <property type="match status" value="1"/>
</dbReference>
<evidence type="ECO:0000256" key="1">
    <source>
        <dbReference type="ARBA" id="ARBA00022553"/>
    </source>
</evidence>
<dbReference type="GO" id="GO:0005829">
    <property type="term" value="C:cytosol"/>
    <property type="evidence" value="ECO:0007669"/>
    <property type="project" value="TreeGrafter"/>
</dbReference>
<dbReference type="Gene3D" id="1.10.10.10">
    <property type="entry name" value="Winged helix-like DNA-binding domain superfamily/Winged helix DNA-binding domain"/>
    <property type="match status" value="1"/>
</dbReference>
<evidence type="ECO:0000256" key="4">
    <source>
        <dbReference type="ARBA" id="ARBA00023125"/>
    </source>
</evidence>
<dbReference type="InterPro" id="IPR039420">
    <property type="entry name" value="WalR-like"/>
</dbReference>
<dbReference type="InterPro" id="IPR036388">
    <property type="entry name" value="WH-like_DNA-bd_sf"/>
</dbReference>
<dbReference type="InterPro" id="IPR001867">
    <property type="entry name" value="OmpR/PhoB-type_DNA-bd"/>
</dbReference>
<dbReference type="PANTHER" id="PTHR48111:SF67">
    <property type="entry name" value="TRANSCRIPTIONAL REGULATORY PROTEIN TCTD"/>
    <property type="match status" value="1"/>
</dbReference>
<evidence type="ECO:0000256" key="7">
    <source>
        <dbReference type="PROSITE-ProRule" id="PRU01091"/>
    </source>
</evidence>
<proteinExistence type="predicted"/>
<keyword evidence="3" id="KW-0805">Transcription regulation</keyword>
<comment type="caution">
    <text evidence="10">The sequence shown here is derived from an EMBL/GenBank/DDBJ whole genome shotgun (WGS) entry which is preliminary data.</text>
</comment>
<dbReference type="PROSITE" id="PS50110">
    <property type="entry name" value="RESPONSE_REGULATORY"/>
    <property type="match status" value="1"/>
</dbReference>
<keyword evidence="11" id="KW-1185">Reference proteome</keyword>
<dbReference type="GO" id="GO:0000156">
    <property type="term" value="F:phosphorelay response regulator activity"/>
    <property type="evidence" value="ECO:0007669"/>
    <property type="project" value="TreeGrafter"/>
</dbReference>
<dbReference type="Pfam" id="PF00072">
    <property type="entry name" value="Response_reg"/>
    <property type="match status" value="1"/>
</dbReference>
<evidence type="ECO:0000256" key="3">
    <source>
        <dbReference type="ARBA" id="ARBA00023015"/>
    </source>
</evidence>
<dbReference type="GO" id="GO:0006355">
    <property type="term" value="P:regulation of DNA-templated transcription"/>
    <property type="evidence" value="ECO:0007669"/>
    <property type="project" value="InterPro"/>
</dbReference>
<keyword evidence="4 7" id="KW-0238">DNA-binding</keyword>
<dbReference type="EMBL" id="RRUE01000002">
    <property type="protein sequence ID" value="RRN43641.1"/>
    <property type="molecule type" value="Genomic_DNA"/>
</dbReference>
<dbReference type="InterPro" id="IPR001789">
    <property type="entry name" value="Sig_transdc_resp-reg_receiver"/>
</dbReference>
<dbReference type="GO" id="GO:0000976">
    <property type="term" value="F:transcription cis-regulatory region binding"/>
    <property type="evidence" value="ECO:0007669"/>
    <property type="project" value="TreeGrafter"/>
</dbReference>
<dbReference type="CDD" id="cd00383">
    <property type="entry name" value="trans_reg_C"/>
    <property type="match status" value="1"/>
</dbReference>
<evidence type="ECO:0000259" key="8">
    <source>
        <dbReference type="PROSITE" id="PS50110"/>
    </source>
</evidence>
<dbReference type="RefSeq" id="WP_125095846.1">
    <property type="nucleotide sequence ID" value="NZ_RRUE01000002.1"/>
</dbReference>
<dbReference type="Pfam" id="PF00486">
    <property type="entry name" value="Trans_reg_C"/>
    <property type="match status" value="1"/>
</dbReference>
<dbReference type="CDD" id="cd17624">
    <property type="entry name" value="REC_OmpR_PmrA-like"/>
    <property type="match status" value="1"/>
</dbReference>
<dbReference type="SUPFAM" id="SSF52172">
    <property type="entry name" value="CheY-like"/>
    <property type="match status" value="1"/>
</dbReference>
<dbReference type="Gene3D" id="6.10.250.690">
    <property type="match status" value="1"/>
</dbReference>
<evidence type="ECO:0000259" key="9">
    <source>
        <dbReference type="PROSITE" id="PS51755"/>
    </source>
</evidence>
<reference evidence="10 11" key="1">
    <citation type="submission" date="2018-11" db="EMBL/GenBank/DDBJ databases">
        <title>Genome sequencing of Lautropia sp. KCOM 2505 (= ChDC F240).</title>
        <authorList>
            <person name="Kook J.-K."/>
            <person name="Park S.-N."/>
            <person name="Lim Y.K."/>
        </authorList>
    </citation>
    <scope>NUCLEOTIDE SEQUENCE [LARGE SCALE GENOMIC DNA]</scope>
    <source>
        <strain evidence="10 11">KCOM 2505</strain>
    </source>
</reference>
<sequence length="221" mass="24215">MRVLLVEDDPMIGNAVHGALNDASWAADWVKDGNSALTALRTQHYDLVLLDLGLPGRDGLEVLRSIRSQPTTLPVLIVTARDALDDRIAGLDAGADDYILKPFEISELLARMRAVLRRQGGQATPILSSALLTLDPATHEASRQGQPAVRLSNREFALLHALMQRPGAILSRADLEDRIYGWGQEVESNAIEFLIHGLRKKLGSDAIRNIRGAGWMVTKQD</sequence>
<dbReference type="InterPro" id="IPR011006">
    <property type="entry name" value="CheY-like_superfamily"/>
</dbReference>
<keyword evidence="5" id="KW-0804">Transcription</keyword>